<sequence length="126" mass="14313">MSRQRQVILDVINESCEHMTAQEIYERARQRMPSISVGTVYRNLGQLAAEHIIFRIIATSGPDRYDKNVELHGHLICDRCGSVMDLPCPDLMGKIESQFGVKVNSYQLSVYYICDKCMASRKNKGA</sequence>
<comment type="similarity">
    <text evidence="1">Belongs to the Fur family.</text>
</comment>
<evidence type="ECO:0000256" key="1">
    <source>
        <dbReference type="ARBA" id="ARBA00007957"/>
    </source>
</evidence>
<keyword evidence="2" id="KW-0678">Repressor</keyword>
<dbReference type="InterPro" id="IPR036390">
    <property type="entry name" value="WH_DNA-bd_sf"/>
</dbReference>
<protein>
    <submittedName>
        <fullName evidence="7">Peroxide-responsive repressor PerR</fullName>
    </submittedName>
</protein>
<dbReference type="PANTHER" id="PTHR33202">
    <property type="entry name" value="ZINC UPTAKE REGULATION PROTEIN"/>
    <property type="match status" value="1"/>
</dbReference>
<dbReference type="CDD" id="cd07153">
    <property type="entry name" value="Fur_like"/>
    <property type="match status" value="1"/>
</dbReference>
<dbReference type="GO" id="GO:0000976">
    <property type="term" value="F:transcription cis-regulatory region binding"/>
    <property type="evidence" value="ECO:0007669"/>
    <property type="project" value="TreeGrafter"/>
</dbReference>
<dbReference type="GO" id="GO:1900376">
    <property type="term" value="P:regulation of secondary metabolite biosynthetic process"/>
    <property type="evidence" value="ECO:0007669"/>
    <property type="project" value="TreeGrafter"/>
</dbReference>
<dbReference type="AlphaFoldDB" id="A0A645G053"/>
<keyword evidence="4" id="KW-0805">Transcription regulation</keyword>
<dbReference type="SUPFAM" id="SSF46785">
    <property type="entry name" value="Winged helix' DNA-binding domain"/>
    <property type="match status" value="1"/>
</dbReference>
<keyword evidence="6" id="KW-0804">Transcription</keyword>
<evidence type="ECO:0000256" key="2">
    <source>
        <dbReference type="ARBA" id="ARBA00022491"/>
    </source>
</evidence>
<gene>
    <name evidence="7" type="primary">perR_42</name>
    <name evidence="7" type="ORF">SDC9_167586</name>
</gene>
<evidence type="ECO:0000256" key="3">
    <source>
        <dbReference type="ARBA" id="ARBA00022833"/>
    </source>
</evidence>
<dbReference type="GO" id="GO:0008270">
    <property type="term" value="F:zinc ion binding"/>
    <property type="evidence" value="ECO:0007669"/>
    <property type="project" value="TreeGrafter"/>
</dbReference>
<evidence type="ECO:0000313" key="7">
    <source>
        <dbReference type="EMBL" id="MPN20208.1"/>
    </source>
</evidence>
<dbReference type="InterPro" id="IPR036388">
    <property type="entry name" value="WH-like_DNA-bd_sf"/>
</dbReference>
<dbReference type="Gene3D" id="1.10.10.10">
    <property type="entry name" value="Winged helix-like DNA-binding domain superfamily/Winged helix DNA-binding domain"/>
    <property type="match status" value="1"/>
</dbReference>
<comment type="caution">
    <text evidence="7">The sequence shown here is derived from an EMBL/GenBank/DDBJ whole genome shotgun (WGS) entry which is preliminary data.</text>
</comment>
<proteinExistence type="inferred from homology"/>
<dbReference type="GO" id="GO:0003700">
    <property type="term" value="F:DNA-binding transcription factor activity"/>
    <property type="evidence" value="ECO:0007669"/>
    <property type="project" value="InterPro"/>
</dbReference>
<evidence type="ECO:0000256" key="6">
    <source>
        <dbReference type="ARBA" id="ARBA00023163"/>
    </source>
</evidence>
<dbReference type="PANTHER" id="PTHR33202:SF7">
    <property type="entry name" value="FERRIC UPTAKE REGULATION PROTEIN"/>
    <property type="match status" value="1"/>
</dbReference>
<accession>A0A645G053</accession>
<dbReference type="GO" id="GO:0045892">
    <property type="term" value="P:negative regulation of DNA-templated transcription"/>
    <property type="evidence" value="ECO:0007669"/>
    <property type="project" value="TreeGrafter"/>
</dbReference>
<evidence type="ECO:0000256" key="4">
    <source>
        <dbReference type="ARBA" id="ARBA00023015"/>
    </source>
</evidence>
<dbReference type="Pfam" id="PF01475">
    <property type="entry name" value="FUR"/>
    <property type="match status" value="1"/>
</dbReference>
<organism evidence="7">
    <name type="scientific">bioreactor metagenome</name>
    <dbReference type="NCBI Taxonomy" id="1076179"/>
    <lineage>
        <taxon>unclassified sequences</taxon>
        <taxon>metagenomes</taxon>
        <taxon>ecological metagenomes</taxon>
    </lineage>
</organism>
<name>A0A645G053_9ZZZZ</name>
<dbReference type="Gene3D" id="3.30.1490.190">
    <property type="match status" value="1"/>
</dbReference>
<dbReference type="InterPro" id="IPR002481">
    <property type="entry name" value="FUR"/>
</dbReference>
<keyword evidence="3" id="KW-0862">Zinc</keyword>
<reference evidence="7" key="1">
    <citation type="submission" date="2019-08" db="EMBL/GenBank/DDBJ databases">
        <authorList>
            <person name="Kucharzyk K."/>
            <person name="Murdoch R.W."/>
            <person name="Higgins S."/>
            <person name="Loffler F."/>
        </authorList>
    </citation>
    <scope>NUCLEOTIDE SEQUENCE</scope>
</reference>
<keyword evidence="5" id="KW-0238">DNA-binding</keyword>
<dbReference type="InterPro" id="IPR043135">
    <property type="entry name" value="Fur_C"/>
</dbReference>
<evidence type="ECO:0000256" key="5">
    <source>
        <dbReference type="ARBA" id="ARBA00023125"/>
    </source>
</evidence>
<dbReference type="EMBL" id="VSSQ01067901">
    <property type="protein sequence ID" value="MPN20208.1"/>
    <property type="molecule type" value="Genomic_DNA"/>
</dbReference>